<organism evidence="3 4">
    <name type="scientific">Hydnum rufescens UP504</name>
    <dbReference type="NCBI Taxonomy" id="1448309"/>
    <lineage>
        <taxon>Eukaryota</taxon>
        <taxon>Fungi</taxon>
        <taxon>Dikarya</taxon>
        <taxon>Basidiomycota</taxon>
        <taxon>Agaricomycotina</taxon>
        <taxon>Agaricomycetes</taxon>
        <taxon>Cantharellales</taxon>
        <taxon>Hydnaceae</taxon>
        <taxon>Hydnum</taxon>
    </lineage>
</organism>
<feature type="transmembrane region" description="Helical" evidence="1">
    <location>
        <begin position="45"/>
        <end position="62"/>
    </location>
</feature>
<proteinExistence type="predicted"/>
<reference evidence="3" key="1">
    <citation type="journal article" date="2020" name="Nat. Commun.">
        <title>Large-scale genome sequencing of mycorrhizal fungi provides insights into the early evolution of symbiotic traits.</title>
        <authorList>
            <person name="Miyauchi S."/>
            <person name="Kiss E."/>
            <person name="Kuo A."/>
            <person name="Drula E."/>
            <person name="Kohler A."/>
            <person name="Sanchez-Garcia M."/>
            <person name="Morin E."/>
            <person name="Andreopoulos B."/>
            <person name="Barry K.W."/>
            <person name="Bonito G."/>
            <person name="Buee M."/>
            <person name="Carver A."/>
            <person name="Chen C."/>
            <person name="Cichocki N."/>
            <person name="Clum A."/>
            <person name="Culley D."/>
            <person name="Crous P.W."/>
            <person name="Fauchery L."/>
            <person name="Girlanda M."/>
            <person name="Hayes R.D."/>
            <person name="Keri Z."/>
            <person name="LaButti K."/>
            <person name="Lipzen A."/>
            <person name="Lombard V."/>
            <person name="Magnuson J."/>
            <person name="Maillard F."/>
            <person name="Murat C."/>
            <person name="Nolan M."/>
            <person name="Ohm R.A."/>
            <person name="Pangilinan J."/>
            <person name="Pereira M.F."/>
            <person name="Perotto S."/>
            <person name="Peter M."/>
            <person name="Pfister S."/>
            <person name="Riley R."/>
            <person name="Sitrit Y."/>
            <person name="Stielow J.B."/>
            <person name="Szollosi G."/>
            <person name="Zifcakova L."/>
            <person name="Stursova M."/>
            <person name="Spatafora J.W."/>
            <person name="Tedersoo L."/>
            <person name="Vaario L.M."/>
            <person name="Yamada A."/>
            <person name="Yan M."/>
            <person name="Wang P."/>
            <person name="Xu J."/>
            <person name="Bruns T."/>
            <person name="Baldrian P."/>
            <person name="Vilgalys R."/>
            <person name="Dunand C."/>
            <person name="Henrissat B."/>
            <person name="Grigoriev I.V."/>
            <person name="Hibbett D."/>
            <person name="Nagy L.G."/>
            <person name="Martin F.M."/>
        </authorList>
    </citation>
    <scope>NUCLEOTIDE SEQUENCE</scope>
    <source>
        <strain evidence="3">UP504</strain>
    </source>
</reference>
<feature type="domain" description="DUF6534" evidence="2">
    <location>
        <begin position="190"/>
        <end position="249"/>
    </location>
</feature>
<keyword evidence="1" id="KW-0472">Membrane</keyword>
<keyword evidence="1" id="KW-1133">Transmembrane helix</keyword>
<evidence type="ECO:0000259" key="2">
    <source>
        <dbReference type="Pfam" id="PF20152"/>
    </source>
</evidence>
<dbReference type="InterPro" id="IPR045339">
    <property type="entry name" value="DUF6534"/>
</dbReference>
<gene>
    <name evidence="3" type="ORF">BS47DRAFT_1359875</name>
</gene>
<dbReference type="Pfam" id="PF20152">
    <property type="entry name" value="DUF6534"/>
    <property type="match status" value="1"/>
</dbReference>
<keyword evidence="1" id="KW-0812">Transmembrane</keyword>
<dbReference type="EMBL" id="MU128934">
    <property type="protein sequence ID" value="KAF9517119.1"/>
    <property type="molecule type" value="Genomic_DNA"/>
</dbReference>
<keyword evidence="4" id="KW-1185">Reference proteome</keyword>
<feature type="transmembrane region" description="Helical" evidence="1">
    <location>
        <begin position="12"/>
        <end position="33"/>
    </location>
</feature>
<feature type="transmembrane region" description="Helical" evidence="1">
    <location>
        <begin position="198"/>
        <end position="218"/>
    </location>
</feature>
<name>A0A9P6DZK9_9AGAM</name>
<comment type="caution">
    <text evidence="3">The sequence shown here is derived from an EMBL/GenBank/DDBJ whole genome shotgun (WGS) entry which is preliminary data.</text>
</comment>
<dbReference type="AlphaFoldDB" id="A0A9P6DZK9"/>
<accession>A0A9P6DZK9</accession>
<dbReference type="Proteomes" id="UP000886523">
    <property type="component" value="Unassembled WGS sequence"/>
</dbReference>
<feature type="transmembrane region" description="Helical" evidence="1">
    <location>
        <begin position="224"/>
        <end position="245"/>
    </location>
</feature>
<evidence type="ECO:0000313" key="4">
    <source>
        <dbReference type="Proteomes" id="UP000886523"/>
    </source>
</evidence>
<evidence type="ECO:0000313" key="3">
    <source>
        <dbReference type="EMBL" id="KAF9517119.1"/>
    </source>
</evidence>
<dbReference type="OrthoDB" id="2535105at2759"/>
<protein>
    <recommendedName>
        <fullName evidence="2">DUF6534 domain-containing protein</fullName>
    </recommendedName>
</protein>
<sequence length="308" mass="33999">MVIPSNTFGGTFIGDVLAAVCFGVLTIQTASYYHAFPNDKRPLKLAVGFLCACVTQSLYWWFVTNYNNPLALQRATWEFGTYQIHALRATSFEVCASFTVQTFFAYRLYSISSNLYVGVLVCSVQVSSHLRISRLSATYCIPIKWMTWLAAATGVKANILLEFQVIVKECTWLVEVWLTIQAIADVVIATLINRMVLYTINTGLVTSILSCIGVGLFAKYGFHFSVVAVGLAMGSCYSISMLANLHMRTTLRTRLAAPGALELINYAPKKRKRQSTGDYGGESFTATRIHVTTEVVCNGDIDPTVRIG</sequence>
<evidence type="ECO:0000256" key="1">
    <source>
        <dbReference type="SAM" id="Phobius"/>
    </source>
</evidence>